<evidence type="ECO:0000256" key="2">
    <source>
        <dbReference type="ARBA" id="ARBA00012255"/>
    </source>
</evidence>
<dbReference type="AlphaFoldDB" id="A0A8J2PN08"/>
<comment type="cofactor">
    <cofactor evidence="11">
        <name>Mg(2+)</name>
        <dbReference type="ChEBI" id="CHEBI:18420"/>
    </cofactor>
    <text evidence="11">Binds 2 magnesium ions per subunit.</text>
</comment>
<comment type="similarity">
    <text evidence="1">Belongs to the ADP-ribosylglycohydrolase family.</text>
</comment>
<comment type="catalytic activity">
    <reaction evidence="10">
        <text>alpha-NAD(+) + H2O = ADP-D-ribose + nicotinamide + H(+)</text>
        <dbReference type="Rhea" id="RHEA:68792"/>
        <dbReference type="ChEBI" id="CHEBI:15377"/>
        <dbReference type="ChEBI" id="CHEBI:15378"/>
        <dbReference type="ChEBI" id="CHEBI:17154"/>
        <dbReference type="ChEBI" id="CHEBI:57967"/>
        <dbReference type="ChEBI" id="CHEBI:77017"/>
    </reaction>
</comment>
<dbReference type="Pfam" id="PF03747">
    <property type="entry name" value="ADP_ribosyl_GH"/>
    <property type="match status" value="1"/>
</dbReference>
<evidence type="ECO:0000256" key="5">
    <source>
        <dbReference type="ARBA" id="ARBA00042471"/>
    </source>
</evidence>
<keyword evidence="11" id="KW-0479">Metal-binding</keyword>
<dbReference type="InterPro" id="IPR050792">
    <property type="entry name" value="ADP-ribosylglycohydrolase"/>
</dbReference>
<sequence length="424" mass="46669">MSQPSLNQWQGCLAGVLVGDCFGFPYEDLPRKKTFPNTIEFIQDDLEKIKIGEMIPYDRGIKKPGNPSSPDGKPLPSWMSSSGSSSGGASNSGLRQYTDDTSMTITFAKFLIDSNNSLDYVNLARRFSAEYELDKPKMRGYGPGVKRLLTKFQEVNFKDVFQYALETFDGQGSLGNGCGMRISPVALYTINDPTLERLVDITIDSCLLTHTHPQGIFGGIFQALAVRQALLFGGRRKEKPSAIEFLNTFETEFKSILTNGATSRRTATYRTGYQIYQDKINVIRRFLEGGPSSWDLKKVIDELGNEVLSPKSIPTALFCFLASFQEIDFINTDNHFQRAITLAFTLGGDTDTIGGMTGAICGAYVGLDGFPQKFVASCEASGKILNVAEKLYGKCMTQILLNIRPVFNSSGFSVENPGNELHPG</sequence>
<keyword evidence="11" id="KW-0460">Magnesium</keyword>
<feature type="binding site" evidence="11">
    <location>
        <position position="349"/>
    </location>
    <ligand>
        <name>Mg(2+)</name>
        <dbReference type="ChEBI" id="CHEBI:18420"/>
        <label>1</label>
    </ligand>
</feature>
<name>A0A8J2PN08_9HEXA</name>
<comment type="caution">
    <text evidence="13">The sequence shown here is derived from an EMBL/GenBank/DDBJ whole genome shotgun (WGS) entry which is preliminary data.</text>
</comment>
<dbReference type="GO" id="GO:0046872">
    <property type="term" value="F:metal ion binding"/>
    <property type="evidence" value="ECO:0007669"/>
    <property type="project" value="UniProtKB-KW"/>
</dbReference>
<dbReference type="GO" id="GO:0004649">
    <property type="term" value="F:poly(ADP-ribose) glycohydrolase activity"/>
    <property type="evidence" value="ECO:0007669"/>
    <property type="project" value="UniProtKB-EC"/>
</dbReference>
<dbReference type="GO" id="GO:0005739">
    <property type="term" value="C:mitochondrion"/>
    <property type="evidence" value="ECO:0007669"/>
    <property type="project" value="TreeGrafter"/>
</dbReference>
<dbReference type="InterPro" id="IPR005502">
    <property type="entry name" value="Ribosyl_crysJ1"/>
</dbReference>
<evidence type="ECO:0000313" key="14">
    <source>
        <dbReference type="Proteomes" id="UP000708208"/>
    </source>
</evidence>
<organism evidence="13 14">
    <name type="scientific">Allacma fusca</name>
    <dbReference type="NCBI Taxonomy" id="39272"/>
    <lineage>
        <taxon>Eukaryota</taxon>
        <taxon>Metazoa</taxon>
        <taxon>Ecdysozoa</taxon>
        <taxon>Arthropoda</taxon>
        <taxon>Hexapoda</taxon>
        <taxon>Collembola</taxon>
        <taxon>Symphypleona</taxon>
        <taxon>Sminthuridae</taxon>
        <taxon>Allacma</taxon>
    </lineage>
</organism>
<dbReference type="EMBL" id="CAJVCH010542621">
    <property type="protein sequence ID" value="CAG7827203.1"/>
    <property type="molecule type" value="Genomic_DNA"/>
</dbReference>
<evidence type="ECO:0000313" key="13">
    <source>
        <dbReference type="EMBL" id="CAG7827203.1"/>
    </source>
</evidence>
<feature type="binding site" evidence="11">
    <location>
        <position position="98"/>
    </location>
    <ligand>
        <name>Mg(2+)</name>
        <dbReference type="ChEBI" id="CHEBI:18420"/>
        <label>1</label>
    </ligand>
</feature>
<reference evidence="13" key="1">
    <citation type="submission" date="2021-06" db="EMBL/GenBank/DDBJ databases">
        <authorList>
            <person name="Hodson N. C."/>
            <person name="Mongue J. A."/>
            <person name="Jaron S. K."/>
        </authorList>
    </citation>
    <scope>NUCLEOTIDE SEQUENCE</scope>
</reference>
<dbReference type="EC" id="3.2.1.143" evidence="2"/>
<gene>
    <name evidence="13" type="ORF">AFUS01_LOCUS37202</name>
</gene>
<keyword evidence="14" id="KW-1185">Reference proteome</keyword>
<dbReference type="PANTHER" id="PTHR16222:SF24">
    <property type="entry name" value="ADP-RIBOSYLHYDROLASE ARH3"/>
    <property type="match status" value="1"/>
</dbReference>
<dbReference type="Proteomes" id="UP000708208">
    <property type="component" value="Unassembled WGS sequence"/>
</dbReference>
<evidence type="ECO:0000256" key="9">
    <source>
        <dbReference type="ARBA" id="ARBA00043193"/>
    </source>
</evidence>
<evidence type="ECO:0000256" key="6">
    <source>
        <dbReference type="ARBA" id="ARBA00042722"/>
    </source>
</evidence>
<evidence type="ECO:0000256" key="10">
    <source>
        <dbReference type="ARBA" id="ARBA00049015"/>
    </source>
</evidence>
<proteinExistence type="inferred from homology"/>
<feature type="binding site" evidence="11">
    <location>
        <position position="352"/>
    </location>
    <ligand>
        <name>Mg(2+)</name>
        <dbReference type="ChEBI" id="CHEBI:18420"/>
        <label>1</label>
    </ligand>
</feature>
<accession>A0A8J2PN08</accession>
<feature type="region of interest" description="Disordered" evidence="12">
    <location>
        <begin position="57"/>
        <end position="95"/>
    </location>
</feature>
<feature type="binding site" evidence="11">
    <location>
        <position position="99"/>
    </location>
    <ligand>
        <name>Mg(2+)</name>
        <dbReference type="ChEBI" id="CHEBI:18420"/>
        <label>1</label>
    </ligand>
</feature>
<feature type="binding site" evidence="11">
    <location>
        <position position="100"/>
    </location>
    <ligand>
        <name>Mg(2+)</name>
        <dbReference type="ChEBI" id="CHEBI:18420"/>
        <label>1</label>
    </ligand>
</feature>
<evidence type="ECO:0000256" key="4">
    <source>
        <dbReference type="ARBA" id="ARBA00042398"/>
    </source>
</evidence>
<evidence type="ECO:0000256" key="8">
    <source>
        <dbReference type="ARBA" id="ARBA00043187"/>
    </source>
</evidence>
<dbReference type="GO" id="GO:0005634">
    <property type="term" value="C:nucleus"/>
    <property type="evidence" value="ECO:0007669"/>
    <property type="project" value="TreeGrafter"/>
</dbReference>
<feature type="compositionally biased region" description="Low complexity" evidence="12">
    <location>
        <begin position="80"/>
        <end position="93"/>
    </location>
</feature>
<dbReference type="PANTHER" id="PTHR16222">
    <property type="entry name" value="ADP-RIBOSYLGLYCOHYDROLASE"/>
    <property type="match status" value="1"/>
</dbReference>
<dbReference type="OrthoDB" id="410104at2759"/>
<feature type="binding site" evidence="11">
    <location>
        <position position="351"/>
    </location>
    <ligand>
        <name>Mg(2+)</name>
        <dbReference type="ChEBI" id="CHEBI:18420"/>
        <label>1</label>
    </ligand>
</feature>
<evidence type="ECO:0000256" key="12">
    <source>
        <dbReference type="SAM" id="MobiDB-lite"/>
    </source>
</evidence>
<protein>
    <recommendedName>
        <fullName evidence="3">ADP-ribosylhydrolase ARH3</fullName>
        <ecNumber evidence="2">3.2.1.143</ecNumber>
    </recommendedName>
    <alternativeName>
        <fullName evidence="4">ADP-ribose glycohydrolase ARH3</fullName>
    </alternativeName>
    <alternativeName>
        <fullName evidence="5">ADP-ribosylhydrolase 3</fullName>
    </alternativeName>
    <alternativeName>
        <fullName evidence="8">O-acetyl-ADP-ribose deacetylase ARH3</fullName>
    </alternativeName>
    <alternativeName>
        <fullName evidence="9">Poly(ADP-ribose) glycohydrolase ARH3</fullName>
    </alternativeName>
    <alternativeName>
        <fullName evidence="7">[Protein ADP-ribosylarginine] hydrolase-like protein 2</fullName>
    </alternativeName>
    <alternativeName>
        <fullName evidence="6">[Protein ADP-ribosylserine] hydrolase</fullName>
    </alternativeName>
</protein>
<evidence type="ECO:0000256" key="11">
    <source>
        <dbReference type="PIRSR" id="PIRSR605502-1"/>
    </source>
</evidence>
<evidence type="ECO:0000256" key="3">
    <source>
        <dbReference type="ARBA" id="ARBA00041057"/>
    </source>
</evidence>
<evidence type="ECO:0000256" key="7">
    <source>
        <dbReference type="ARBA" id="ARBA00042850"/>
    </source>
</evidence>
<evidence type="ECO:0000256" key="1">
    <source>
        <dbReference type="ARBA" id="ARBA00010702"/>
    </source>
</evidence>